<name>A0ABR2CWZ1_9ROSI</name>
<sequence length="167" mass="18408">MYGLKKNWQGDPCTPQDFLWEGLNCTYDDRSSARIVSLNLSSSRLAGGIPLYIQNLTRLQYLDLSNNSLTGPVPEFLSRLQSLTLLNLNDNSLNSSVPAELVERSRNGLALSVEGNPNLCAKASCVKKKKKNTVVPVVASVVSVAFLVTVVAILWRIRKRKSQGMNE</sequence>
<keyword evidence="1" id="KW-1133">Transmembrane helix</keyword>
<dbReference type="EMBL" id="JBBPBM010000041">
    <property type="protein sequence ID" value="KAK8524870.1"/>
    <property type="molecule type" value="Genomic_DNA"/>
</dbReference>
<dbReference type="PANTHER" id="PTHR45631">
    <property type="entry name" value="OS07G0107800 PROTEIN-RELATED"/>
    <property type="match status" value="1"/>
</dbReference>
<proteinExistence type="predicted"/>
<feature type="transmembrane region" description="Helical" evidence="1">
    <location>
        <begin position="134"/>
        <end position="155"/>
    </location>
</feature>
<evidence type="ECO:0008006" key="4">
    <source>
        <dbReference type="Google" id="ProtNLM"/>
    </source>
</evidence>
<dbReference type="SUPFAM" id="SSF52058">
    <property type="entry name" value="L domain-like"/>
    <property type="match status" value="1"/>
</dbReference>
<keyword evidence="3" id="KW-1185">Reference proteome</keyword>
<evidence type="ECO:0000313" key="3">
    <source>
        <dbReference type="Proteomes" id="UP001472677"/>
    </source>
</evidence>
<reference evidence="2 3" key="1">
    <citation type="journal article" date="2024" name="G3 (Bethesda)">
        <title>Genome assembly of Hibiscus sabdariffa L. provides insights into metabolisms of medicinal natural products.</title>
        <authorList>
            <person name="Kim T."/>
        </authorList>
    </citation>
    <scope>NUCLEOTIDE SEQUENCE [LARGE SCALE GENOMIC DNA]</scope>
    <source>
        <strain evidence="2">TK-2024</strain>
        <tissue evidence="2">Old leaves</tissue>
    </source>
</reference>
<organism evidence="2 3">
    <name type="scientific">Hibiscus sabdariffa</name>
    <name type="common">roselle</name>
    <dbReference type="NCBI Taxonomy" id="183260"/>
    <lineage>
        <taxon>Eukaryota</taxon>
        <taxon>Viridiplantae</taxon>
        <taxon>Streptophyta</taxon>
        <taxon>Embryophyta</taxon>
        <taxon>Tracheophyta</taxon>
        <taxon>Spermatophyta</taxon>
        <taxon>Magnoliopsida</taxon>
        <taxon>eudicotyledons</taxon>
        <taxon>Gunneridae</taxon>
        <taxon>Pentapetalae</taxon>
        <taxon>rosids</taxon>
        <taxon>malvids</taxon>
        <taxon>Malvales</taxon>
        <taxon>Malvaceae</taxon>
        <taxon>Malvoideae</taxon>
        <taxon>Hibiscus</taxon>
    </lineage>
</organism>
<dbReference type="InterPro" id="IPR001611">
    <property type="entry name" value="Leu-rich_rpt"/>
</dbReference>
<dbReference type="Pfam" id="PF13855">
    <property type="entry name" value="LRR_8"/>
    <property type="match status" value="1"/>
</dbReference>
<dbReference type="InterPro" id="IPR032675">
    <property type="entry name" value="LRR_dom_sf"/>
</dbReference>
<gene>
    <name evidence="2" type="ORF">V6N12_029722</name>
</gene>
<dbReference type="PRINTS" id="PR00019">
    <property type="entry name" value="LEURICHRPT"/>
</dbReference>
<protein>
    <recommendedName>
        <fullName evidence="4">Leucine-rich repeat-containing N-terminal plant-type domain-containing protein</fullName>
    </recommendedName>
</protein>
<comment type="caution">
    <text evidence="2">The sequence shown here is derived from an EMBL/GenBank/DDBJ whole genome shotgun (WGS) entry which is preliminary data.</text>
</comment>
<dbReference type="PANTHER" id="PTHR45631:SF202">
    <property type="entry name" value="SENESCENCE-INDUCED RECEPTOR-LIKE SERINE_THREONINE-PROTEIN KINASE"/>
    <property type="match status" value="1"/>
</dbReference>
<accession>A0ABR2CWZ1</accession>
<dbReference type="Proteomes" id="UP001472677">
    <property type="component" value="Unassembled WGS sequence"/>
</dbReference>
<dbReference type="Gene3D" id="3.80.10.10">
    <property type="entry name" value="Ribonuclease Inhibitor"/>
    <property type="match status" value="1"/>
</dbReference>
<evidence type="ECO:0000313" key="2">
    <source>
        <dbReference type="EMBL" id="KAK8524870.1"/>
    </source>
</evidence>
<keyword evidence="1" id="KW-0812">Transmembrane</keyword>
<keyword evidence="1" id="KW-0472">Membrane</keyword>
<evidence type="ECO:0000256" key="1">
    <source>
        <dbReference type="SAM" id="Phobius"/>
    </source>
</evidence>